<sequence length="706" mass="76830">MAFSARPPASMGRHKPIDHTDILSGPCLFKAVLALNLTNALAFLDQMAISPLLPVIGEDLHAGGSITWALTSSLVSACIGQCLFGYLSDAFGRRAMIMASLVFYSVGALGCGLVGQCRGPAALFFLCRALLGIANGSLSSLVNIAQNDFLTKERRPLFQGVQGTSVGLGSGIGFTTGALLARQGVASRFGWQWQYLLESILAAAMMVMVYFWVPSKAPQPSWKEVAGAMKSFDWIGALTGMGASASSLILLTENKRFSITSPTSITLIVLAAVCTPAFLLNGFLEPLAARGVRPIVPFRLFRNRTITVIYVQNTLFGMAYYTFMTFLQTYFTFVLGYSTLVSSQLMWPYVGMHAAWSAGSALLIKKLAERRKGAKSFIYIFAFGFACWTSAATVFATVDREFTAVQIVFLEVMIGLGTGSVFQNSVNAIRCQVTAFEQAVAIGTRNLLRYKGGAIGTAVSSAIIYHAMATQLPTHLQHEAKSPFTRPDFNALSPADAAILRGAQGVAMRYVWIFAACAVGFCLILTPLVKDRGDLGGLPKTRPDTDQVIGENVERAVPSAAPSQLCLLQEPARSTIFTSKNGGEFRDWYMTMRILAGTMFGHAKRSMARHFSLDIGRRVVRIDPMGNQHQPTHEQSRDAQYLAKMFGITNKMLYSGSALFATTTAFIPVWISLALPIRHETVGPYNYHRVAKRAARLPWKRLPKAL</sequence>
<proteinExistence type="predicted"/>
<evidence type="ECO:0000256" key="2">
    <source>
        <dbReference type="ARBA" id="ARBA00022692"/>
    </source>
</evidence>
<feature type="transmembrane region" description="Helical" evidence="5">
    <location>
        <begin position="157"/>
        <end position="181"/>
    </location>
</feature>
<feature type="transmembrane region" description="Helical" evidence="5">
    <location>
        <begin position="346"/>
        <end position="364"/>
    </location>
</feature>
<protein>
    <recommendedName>
        <fullName evidence="6">Major facilitator superfamily (MFS) profile domain-containing protein</fullName>
    </recommendedName>
</protein>
<dbReference type="AlphaFoldDB" id="A0A3M7C8Z5"/>
<reference evidence="7 8" key="1">
    <citation type="journal article" date="2018" name="BMC Genomics">
        <title>Genomic evidence for intraspecific hybridization in a clonal and extremely halotolerant yeast.</title>
        <authorList>
            <person name="Gostincar C."/>
            <person name="Stajich J.E."/>
            <person name="Zupancic J."/>
            <person name="Zalar P."/>
            <person name="Gunde-Cimerman N."/>
        </authorList>
    </citation>
    <scope>NUCLEOTIDE SEQUENCE [LARGE SCALE GENOMIC DNA]</scope>
    <source>
        <strain evidence="7 8">EXF-151</strain>
    </source>
</reference>
<name>A0A3M7C8Z5_HORWE</name>
<feature type="transmembrane region" description="Helical" evidence="5">
    <location>
        <begin position="652"/>
        <end position="675"/>
    </location>
</feature>
<dbReference type="Proteomes" id="UP000270230">
    <property type="component" value="Unassembled WGS sequence"/>
</dbReference>
<feature type="transmembrane region" description="Helical" evidence="5">
    <location>
        <begin position="64"/>
        <end position="88"/>
    </location>
</feature>
<feature type="domain" description="Major facilitator superfamily (MFS) profile" evidence="6">
    <location>
        <begin position="31"/>
        <end position="533"/>
    </location>
</feature>
<feature type="transmembrane region" description="Helical" evidence="5">
    <location>
        <begin position="404"/>
        <end position="422"/>
    </location>
</feature>
<dbReference type="PANTHER" id="PTHR23501:SF78">
    <property type="entry name" value="MAJOR FACILITATOR SUPERFAMILY (MFS) PROFILE DOMAIN-CONTAINING PROTEIN-RELATED"/>
    <property type="match status" value="1"/>
</dbReference>
<keyword evidence="2 5" id="KW-0812">Transmembrane</keyword>
<feature type="transmembrane region" description="Helical" evidence="5">
    <location>
        <begin position="234"/>
        <end position="252"/>
    </location>
</feature>
<evidence type="ECO:0000313" key="8">
    <source>
        <dbReference type="Proteomes" id="UP000270230"/>
    </source>
</evidence>
<feature type="transmembrane region" description="Helical" evidence="5">
    <location>
        <begin position="95"/>
        <end position="115"/>
    </location>
</feature>
<feature type="transmembrane region" description="Helical" evidence="5">
    <location>
        <begin position="376"/>
        <end position="398"/>
    </location>
</feature>
<dbReference type="InterPro" id="IPR011701">
    <property type="entry name" value="MFS"/>
</dbReference>
<organism evidence="7 8">
    <name type="scientific">Hortaea werneckii</name>
    <name type="common">Black yeast</name>
    <name type="synonym">Cladosporium werneckii</name>
    <dbReference type="NCBI Taxonomy" id="91943"/>
    <lineage>
        <taxon>Eukaryota</taxon>
        <taxon>Fungi</taxon>
        <taxon>Dikarya</taxon>
        <taxon>Ascomycota</taxon>
        <taxon>Pezizomycotina</taxon>
        <taxon>Dothideomycetes</taxon>
        <taxon>Dothideomycetidae</taxon>
        <taxon>Mycosphaerellales</taxon>
        <taxon>Teratosphaeriaceae</taxon>
        <taxon>Hortaea</taxon>
    </lineage>
</organism>
<feature type="transmembrane region" description="Helical" evidence="5">
    <location>
        <begin position="21"/>
        <end position="44"/>
    </location>
</feature>
<evidence type="ECO:0000313" key="7">
    <source>
        <dbReference type="EMBL" id="RMY48453.1"/>
    </source>
</evidence>
<feature type="transmembrane region" description="Helical" evidence="5">
    <location>
        <begin position="510"/>
        <end position="529"/>
    </location>
</feature>
<feature type="transmembrane region" description="Helical" evidence="5">
    <location>
        <begin position="121"/>
        <end position="145"/>
    </location>
</feature>
<evidence type="ECO:0000256" key="4">
    <source>
        <dbReference type="ARBA" id="ARBA00023136"/>
    </source>
</evidence>
<comment type="caution">
    <text evidence="7">The sequence shown here is derived from an EMBL/GenBank/DDBJ whole genome shotgun (WGS) entry which is preliminary data.</text>
</comment>
<feature type="transmembrane region" description="Helical" evidence="5">
    <location>
        <begin position="305"/>
        <end position="326"/>
    </location>
</feature>
<dbReference type="GO" id="GO:0022857">
    <property type="term" value="F:transmembrane transporter activity"/>
    <property type="evidence" value="ECO:0007669"/>
    <property type="project" value="InterPro"/>
</dbReference>
<feature type="transmembrane region" description="Helical" evidence="5">
    <location>
        <begin position="264"/>
        <end position="284"/>
    </location>
</feature>
<evidence type="ECO:0000256" key="1">
    <source>
        <dbReference type="ARBA" id="ARBA00004141"/>
    </source>
</evidence>
<comment type="subcellular location">
    <subcellularLocation>
        <location evidence="1">Membrane</location>
        <topology evidence="1">Multi-pass membrane protein</topology>
    </subcellularLocation>
</comment>
<keyword evidence="4 5" id="KW-0472">Membrane</keyword>
<dbReference type="Pfam" id="PF07690">
    <property type="entry name" value="MFS_1"/>
    <property type="match status" value="1"/>
</dbReference>
<feature type="transmembrane region" description="Helical" evidence="5">
    <location>
        <begin position="193"/>
        <end position="213"/>
    </location>
</feature>
<dbReference type="OrthoDB" id="10021397at2759"/>
<keyword evidence="3 5" id="KW-1133">Transmembrane helix</keyword>
<dbReference type="PANTHER" id="PTHR23501">
    <property type="entry name" value="MAJOR FACILITATOR SUPERFAMILY"/>
    <property type="match status" value="1"/>
</dbReference>
<dbReference type="GO" id="GO:0005886">
    <property type="term" value="C:plasma membrane"/>
    <property type="evidence" value="ECO:0007669"/>
    <property type="project" value="TreeGrafter"/>
</dbReference>
<dbReference type="PROSITE" id="PS50850">
    <property type="entry name" value="MFS"/>
    <property type="match status" value="1"/>
</dbReference>
<dbReference type="InterPro" id="IPR020846">
    <property type="entry name" value="MFS_dom"/>
</dbReference>
<dbReference type="SUPFAM" id="SSF103473">
    <property type="entry name" value="MFS general substrate transporter"/>
    <property type="match status" value="1"/>
</dbReference>
<dbReference type="Gene3D" id="1.20.1250.20">
    <property type="entry name" value="MFS general substrate transporter like domains"/>
    <property type="match status" value="1"/>
</dbReference>
<dbReference type="InterPro" id="IPR036259">
    <property type="entry name" value="MFS_trans_sf"/>
</dbReference>
<evidence type="ECO:0000256" key="5">
    <source>
        <dbReference type="SAM" id="Phobius"/>
    </source>
</evidence>
<accession>A0A3M7C8Z5</accession>
<dbReference type="EMBL" id="QWIN01000665">
    <property type="protein sequence ID" value="RMY48453.1"/>
    <property type="molecule type" value="Genomic_DNA"/>
</dbReference>
<gene>
    <name evidence="7" type="ORF">D0865_08076</name>
</gene>
<evidence type="ECO:0000259" key="6">
    <source>
        <dbReference type="PROSITE" id="PS50850"/>
    </source>
</evidence>
<evidence type="ECO:0000256" key="3">
    <source>
        <dbReference type="ARBA" id="ARBA00022989"/>
    </source>
</evidence>